<sequence>MKKALISICILVIVIAGFAAETYWKARKPYHEAYNKAVAVAKSEAGIRAADAFYLYNGKSTYYVVVGKGKGGKKKAVWIPEKKPKRVTVLDLNTGISKQDAVKQVVQKRQPDKILSVRLGMESQVPIWEVAYIKGNSLGYDEVPFLKKSN</sequence>
<name>A0A0C5CBE8_HEYCO</name>
<evidence type="ECO:0000313" key="5">
    <source>
        <dbReference type="Proteomes" id="UP000070376"/>
    </source>
</evidence>
<dbReference type="PATRIC" id="fig|1398.18.peg.2018"/>
<dbReference type="RefSeq" id="WP_014098186.1">
    <property type="nucleotide sequence ID" value="NZ_CP010525.1"/>
</dbReference>
<dbReference type="Pfam" id="PF17881">
    <property type="entry name" value="TseB"/>
    <property type="match status" value="1"/>
</dbReference>
<dbReference type="InterPro" id="IPR046350">
    <property type="entry name" value="Cystatin_sf"/>
</dbReference>
<dbReference type="GeneID" id="93259697"/>
<organism evidence="3 5">
    <name type="scientific">Heyndrickxia coagulans</name>
    <name type="common">Weizmannia coagulans</name>
    <dbReference type="NCBI Taxonomy" id="1398"/>
    <lineage>
        <taxon>Bacteria</taxon>
        <taxon>Bacillati</taxon>
        <taxon>Bacillota</taxon>
        <taxon>Bacilli</taxon>
        <taxon>Bacillales</taxon>
        <taxon>Bacillaceae</taxon>
        <taxon>Heyndrickxia</taxon>
    </lineage>
</organism>
<dbReference type="STRING" id="1398.AB434_3265"/>
<accession>A0A0C5CBE8</accession>
<gene>
    <name evidence="3" type="ORF">HMPREF3213_01813</name>
    <name evidence="2" type="ORF">SB48_HM08orf03206</name>
</gene>
<evidence type="ECO:0000259" key="1">
    <source>
        <dbReference type="Pfam" id="PF17881"/>
    </source>
</evidence>
<dbReference type="AlphaFoldDB" id="A0A0C5CBE8"/>
<proteinExistence type="predicted"/>
<reference evidence="2" key="1">
    <citation type="submission" date="2015-01" db="EMBL/GenBank/DDBJ databases">
        <title>Comparative genome analysis of Bacillus coagulans HM-08, Clostridium butyricum HM-68, Bacillus subtilis HM-66 and Bacillus licheniformis BL-09.</title>
        <authorList>
            <person name="Zhang H."/>
        </authorList>
    </citation>
    <scope>NUCLEOTIDE SEQUENCE [LARGE SCALE GENOMIC DNA]</scope>
    <source>
        <strain evidence="2">HM-08</strain>
    </source>
</reference>
<dbReference type="Proteomes" id="UP000070376">
    <property type="component" value="Unassembled WGS sequence"/>
</dbReference>
<evidence type="ECO:0000313" key="4">
    <source>
        <dbReference type="Proteomes" id="UP000032024"/>
    </source>
</evidence>
<evidence type="ECO:0000313" key="2">
    <source>
        <dbReference type="EMBL" id="AJO22815.1"/>
    </source>
</evidence>
<protein>
    <recommendedName>
        <fullName evidence="1">Cell wall elongation regulator TseB-like domain-containing protein</fullName>
    </recommendedName>
</protein>
<feature type="domain" description="Cell wall elongation regulator TseB-like" evidence="1">
    <location>
        <begin position="36"/>
        <end position="80"/>
    </location>
</feature>
<evidence type="ECO:0000313" key="3">
    <source>
        <dbReference type="EMBL" id="KWZ82334.1"/>
    </source>
</evidence>
<dbReference type="EMBL" id="LRPN01000060">
    <property type="protein sequence ID" value="KWZ82334.1"/>
    <property type="molecule type" value="Genomic_DNA"/>
</dbReference>
<dbReference type="InterPro" id="IPR041401">
    <property type="entry name" value="TseB-like_dom"/>
</dbReference>
<reference evidence="3" key="3">
    <citation type="submission" date="2016-01" db="EMBL/GenBank/DDBJ databases">
        <authorList>
            <person name="Oliw E.H."/>
        </authorList>
    </citation>
    <scope>NUCLEOTIDE SEQUENCE [LARGE SCALE GENOMIC DNA]</scope>
    <source>
        <strain evidence="3">GED7749B</strain>
    </source>
</reference>
<dbReference type="EMBL" id="CP010525">
    <property type="protein sequence ID" value="AJO22815.1"/>
    <property type="molecule type" value="Genomic_DNA"/>
</dbReference>
<reference evidence="4" key="2">
    <citation type="submission" date="2015-01" db="EMBL/GenBank/DDBJ databases">
        <title>Comparative genome analysis of Bacillus coagulans HM-08, Clostridium butyricum HM-68, Bacillus subtilis HM-66 and Bacillus paralicheniformis BL-09.</title>
        <authorList>
            <person name="Zhang H."/>
        </authorList>
    </citation>
    <scope>NUCLEOTIDE SEQUENCE [LARGE SCALE GENOMIC DNA]</scope>
    <source>
        <strain evidence="4">HM-08</strain>
    </source>
</reference>
<keyword evidence="4" id="KW-1185">Reference proteome</keyword>
<dbReference type="Gene3D" id="3.10.450.40">
    <property type="match status" value="2"/>
</dbReference>
<reference evidence="5" key="4">
    <citation type="submission" date="2016-01" db="EMBL/GenBank/DDBJ databases">
        <authorList>
            <person name="Mitreva M."/>
            <person name="Pepin K.H."/>
            <person name="Mihindukulasuriya K.A."/>
            <person name="Fulton R."/>
            <person name="Fronick C."/>
            <person name="O'Laughlin M."/>
            <person name="Miner T."/>
            <person name="Herter B."/>
            <person name="Rosa B.A."/>
            <person name="Cordes M."/>
            <person name="Tomlinson C."/>
            <person name="Wollam A."/>
            <person name="Palsikar V.B."/>
            <person name="Mardis E.R."/>
            <person name="Wilson R.K."/>
        </authorList>
    </citation>
    <scope>NUCLEOTIDE SEQUENCE [LARGE SCALE GENOMIC DNA]</scope>
    <source>
        <strain evidence="5">GED7749B</strain>
    </source>
</reference>
<dbReference type="Proteomes" id="UP000032024">
    <property type="component" value="Chromosome"/>
</dbReference>
<dbReference type="SUPFAM" id="SSF54403">
    <property type="entry name" value="Cystatin/monellin"/>
    <property type="match status" value="2"/>
</dbReference>